<feature type="transmembrane region" description="Helical" evidence="3">
    <location>
        <begin position="21"/>
        <end position="42"/>
    </location>
</feature>
<keyword evidence="6" id="KW-1185">Reference proteome</keyword>
<dbReference type="GO" id="GO:0003676">
    <property type="term" value="F:nucleic acid binding"/>
    <property type="evidence" value="ECO:0007669"/>
    <property type="project" value="InterPro"/>
</dbReference>
<dbReference type="RefSeq" id="WP_197356047.1">
    <property type="nucleotide sequence ID" value="NZ_CP036298.1"/>
</dbReference>
<evidence type="ECO:0000313" key="5">
    <source>
        <dbReference type="EMBL" id="QDV22149.1"/>
    </source>
</evidence>
<evidence type="ECO:0000256" key="2">
    <source>
        <dbReference type="ARBA" id="ARBA00022691"/>
    </source>
</evidence>
<dbReference type="GO" id="GO:0032259">
    <property type="term" value="P:methylation"/>
    <property type="evidence" value="ECO:0007669"/>
    <property type="project" value="UniProtKB-KW"/>
</dbReference>
<dbReference type="PANTHER" id="PTHR18895:SF74">
    <property type="entry name" value="MTRF1L RELEASE FACTOR GLUTAMINE METHYLTRANSFERASE"/>
    <property type="match status" value="1"/>
</dbReference>
<name>A0A518G0L2_9BACT</name>
<keyword evidence="3" id="KW-1133">Transmembrane helix</keyword>
<dbReference type="AlphaFoldDB" id="A0A518G0L2"/>
<dbReference type="SUPFAM" id="SSF53335">
    <property type="entry name" value="S-adenosyl-L-methionine-dependent methyltransferases"/>
    <property type="match status" value="1"/>
</dbReference>
<dbReference type="InterPro" id="IPR029063">
    <property type="entry name" value="SAM-dependent_MTases_sf"/>
</dbReference>
<dbReference type="GO" id="GO:0036009">
    <property type="term" value="F:protein-glutamine N-methyltransferase activity"/>
    <property type="evidence" value="ECO:0007669"/>
    <property type="project" value="TreeGrafter"/>
</dbReference>
<dbReference type="Gene3D" id="3.40.50.150">
    <property type="entry name" value="Vaccinia Virus protein VP39"/>
    <property type="match status" value="1"/>
</dbReference>
<dbReference type="PROSITE" id="PS00092">
    <property type="entry name" value="N6_MTASE"/>
    <property type="match status" value="1"/>
</dbReference>
<dbReference type="CDD" id="cd02440">
    <property type="entry name" value="AdoMet_MTases"/>
    <property type="match status" value="1"/>
</dbReference>
<dbReference type="Proteomes" id="UP000318017">
    <property type="component" value="Chromosome"/>
</dbReference>
<dbReference type="InterPro" id="IPR002052">
    <property type="entry name" value="DNA_methylase_N6_adenine_CS"/>
</dbReference>
<dbReference type="EMBL" id="CP036298">
    <property type="protein sequence ID" value="QDV22149.1"/>
    <property type="molecule type" value="Genomic_DNA"/>
</dbReference>
<feature type="domain" description="Methyltransferase small" evidence="4">
    <location>
        <begin position="112"/>
        <end position="247"/>
    </location>
</feature>
<dbReference type="InterPro" id="IPR050320">
    <property type="entry name" value="N5-glutamine_MTase"/>
</dbReference>
<protein>
    <submittedName>
        <fullName evidence="5">N5-glutamine S-adenosyl-L-methionine-dependent methyltransferase</fullName>
    </submittedName>
</protein>
<keyword evidence="3" id="KW-0472">Membrane</keyword>
<organism evidence="5 6">
    <name type="scientific">Aureliella helgolandensis</name>
    <dbReference type="NCBI Taxonomy" id="2527968"/>
    <lineage>
        <taxon>Bacteria</taxon>
        <taxon>Pseudomonadati</taxon>
        <taxon>Planctomycetota</taxon>
        <taxon>Planctomycetia</taxon>
        <taxon>Pirellulales</taxon>
        <taxon>Pirellulaceae</taxon>
        <taxon>Aureliella</taxon>
    </lineage>
</organism>
<accession>A0A518G0L2</accession>
<sequence>MLQRQEVRVLRRQRLGKTGGAITLALFLLSALLLCSILWWLVVQSAPGAPDEYHFHLADETAEEVAAPSIKIRHWHFVAGLPDELAQFETVFWEPNDTDSLRAWLAEPDRIAGDSILEIGTGSGLVALWCVAHGAAQVVATDINPAACANASYNAQHLGYDRQIEVRQVRVGKPAPFSTVEASEQFDLIISNPPWEDAPVDEEAAYALYDPGFQLLDSLLTDSPAHLLPGGKLLLAYGARVAIERIVERAPELGWSVRIVDAREVASLPSVFLPGILLELTRT</sequence>
<keyword evidence="3" id="KW-0812">Transmembrane</keyword>
<keyword evidence="5" id="KW-0808">Transferase</keyword>
<proteinExistence type="predicted"/>
<reference evidence="5 6" key="1">
    <citation type="submission" date="2019-02" db="EMBL/GenBank/DDBJ databases">
        <title>Deep-cultivation of Planctomycetes and their phenomic and genomic characterization uncovers novel biology.</title>
        <authorList>
            <person name="Wiegand S."/>
            <person name="Jogler M."/>
            <person name="Boedeker C."/>
            <person name="Pinto D."/>
            <person name="Vollmers J."/>
            <person name="Rivas-Marin E."/>
            <person name="Kohn T."/>
            <person name="Peeters S.H."/>
            <person name="Heuer A."/>
            <person name="Rast P."/>
            <person name="Oberbeckmann S."/>
            <person name="Bunk B."/>
            <person name="Jeske O."/>
            <person name="Meyerdierks A."/>
            <person name="Storesund J.E."/>
            <person name="Kallscheuer N."/>
            <person name="Luecker S."/>
            <person name="Lage O.M."/>
            <person name="Pohl T."/>
            <person name="Merkel B.J."/>
            <person name="Hornburger P."/>
            <person name="Mueller R.-W."/>
            <person name="Bruemmer F."/>
            <person name="Labrenz M."/>
            <person name="Spormann A.M."/>
            <person name="Op den Camp H."/>
            <person name="Overmann J."/>
            <person name="Amann R."/>
            <person name="Jetten M.S.M."/>
            <person name="Mascher T."/>
            <person name="Medema M.H."/>
            <person name="Devos D.P."/>
            <person name="Kaster A.-K."/>
            <person name="Ovreas L."/>
            <person name="Rohde M."/>
            <person name="Galperin M.Y."/>
            <person name="Jogler C."/>
        </authorList>
    </citation>
    <scope>NUCLEOTIDE SEQUENCE [LARGE SCALE GENOMIC DNA]</scope>
    <source>
        <strain evidence="5 6">Q31a</strain>
    </source>
</reference>
<dbReference type="KEGG" id="ahel:Q31a_04320"/>
<evidence type="ECO:0000259" key="4">
    <source>
        <dbReference type="Pfam" id="PF05175"/>
    </source>
</evidence>
<dbReference type="PANTHER" id="PTHR18895">
    <property type="entry name" value="HEMK METHYLTRANSFERASE"/>
    <property type="match status" value="1"/>
</dbReference>
<dbReference type="Pfam" id="PF05175">
    <property type="entry name" value="MTS"/>
    <property type="match status" value="1"/>
</dbReference>
<evidence type="ECO:0000313" key="6">
    <source>
        <dbReference type="Proteomes" id="UP000318017"/>
    </source>
</evidence>
<dbReference type="InterPro" id="IPR007848">
    <property type="entry name" value="Small_mtfrase_dom"/>
</dbReference>
<evidence type="ECO:0000256" key="1">
    <source>
        <dbReference type="ARBA" id="ARBA00022603"/>
    </source>
</evidence>
<gene>
    <name evidence="5" type="ORF">Q31a_04320</name>
</gene>
<keyword evidence="2" id="KW-0949">S-adenosyl-L-methionine</keyword>
<keyword evidence="1 5" id="KW-0489">Methyltransferase</keyword>
<evidence type="ECO:0000256" key="3">
    <source>
        <dbReference type="SAM" id="Phobius"/>
    </source>
</evidence>